<feature type="chain" id="PRO_5039408682" evidence="1">
    <location>
        <begin position="25"/>
        <end position="543"/>
    </location>
</feature>
<dbReference type="Proteomes" id="UP000249341">
    <property type="component" value="Unassembled WGS sequence"/>
</dbReference>
<organism evidence="2 3">
    <name type="scientific">Actinoplanes lutulentus</name>
    <dbReference type="NCBI Taxonomy" id="1287878"/>
    <lineage>
        <taxon>Bacteria</taxon>
        <taxon>Bacillati</taxon>
        <taxon>Actinomycetota</taxon>
        <taxon>Actinomycetes</taxon>
        <taxon>Micromonosporales</taxon>
        <taxon>Micromonosporaceae</taxon>
        <taxon>Actinoplanes</taxon>
    </lineage>
</organism>
<reference evidence="2 3" key="1">
    <citation type="submission" date="2018-06" db="EMBL/GenBank/DDBJ databases">
        <title>Genomic Encyclopedia of Type Strains, Phase III (KMG-III): the genomes of soil and plant-associated and newly described type strains.</title>
        <authorList>
            <person name="Whitman W."/>
        </authorList>
    </citation>
    <scope>NUCLEOTIDE SEQUENCE [LARGE SCALE GENOMIC DNA]</scope>
    <source>
        <strain evidence="2 3">CGMCC 4.7090</strain>
    </source>
</reference>
<sequence>MNQLVATQAAAVLMLLGAAGGGLAVTCAACAAAGLLTITWVRVRGRWVFEWLGLVARFAARRHIRALGDPPAILALVAPRTRLATTRLSGAPAAVLIDDLGLTTLVELPTLPRFDSLDLDPAIRLQLVLTGVPATTARAGPAAISYRSLSRGDPLARFRMILAIRALRQGTESDEDLRRALTAAIRKLRRELGTSAAGPLTETALVRVIAELAHAEAGAGLHETWTGLAVGGLAQVTFRCTPEPGAGISARLISRLLHLPATATTVALTFDPPSLLVRVAAPTLDTAIQDLGRLLASERMTAQHHDGEQLAGLAATLPLATASHQSGPSSHGLALPVINHGLMLGRSRQGRPVLIRPFRPEPTRMVLVGTTRCAQLIAFRALAVGARVLVSTDRPAAWAPLLHGLDGDESLRLLSSTSGEPPAGSPLRPVLLVQDSGAPGIGVTLPWVTTLTVLEQVDAGLAASADLLLLQPLTPDEAASLGPALALGETAGLLTRMSPGTVAVVTTQAVRWAALTPTSVEKVLIGQPARILALQRNKRQISI</sequence>
<evidence type="ECO:0000256" key="1">
    <source>
        <dbReference type="SAM" id="SignalP"/>
    </source>
</evidence>
<name>A0A327ZDR7_9ACTN</name>
<proteinExistence type="predicted"/>
<accession>A0A327ZDR7</accession>
<dbReference type="EMBL" id="QLMJ01000014">
    <property type="protein sequence ID" value="RAK31855.1"/>
    <property type="molecule type" value="Genomic_DNA"/>
</dbReference>
<keyword evidence="1" id="KW-0732">Signal</keyword>
<evidence type="ECO:0000313" key="2">
    <source>
        <dbReference type="EMBL" id="RAK31855.1"/>
    </source>
</evidence>
<comment type="caution">
    <text evidence="2">The sequence shown here is derived from an EMBL/GenBank/DDBJ whole genome shotgun (WGS) entry which is preliminary data.</text>
</comment>
<dbReference type="AlphaFoldDB" id="A0A327ZDR7"/>
<gene>
    <name evidence="2" type="ORF">B0I29_114103</name>
</gene>
<evidence type="ECO:0000313" key="3">
    <source>
        <dbReference type="Proteomes" id="UP000249341"/>
    </source>
</evidence>
<keyword evidence="3" id="KW-1185">Reference proteome</keyword>
<protein>
    <submittedName>
        <fullName evidence="2">Type VII secretion protein EccE</fullName>
    </submittedName>
</protein>
<feature type="signal peptide" evidence="1">
    <location>
        <begin position="1"/>
        <end position="24"/>
    </location>
</feature>